<dbReference type="PROSITE" id="PS00383">
    <property type="entry name" value="TYR_PHOSPHATASE_1"/>
    <property type="match status" value="1"/>
</dbReference>
<proteinExistence type="predicted"/>
<evidence type="ECO:0000313" key="2">
    <source>
        <dbReference type="EMBL" id="NGM20681.1"/>
    </source>
</evidence>
<dbReference type="InterPro" id="IPR000387">
    <property type="entry name" value="Tyr_Pase_dom"/>
</dbReference>
<dbReference type="SUPFAM" id="SSF52799">
    <property type="entry name" value="(Phosphotyrosine protein) phosphatases II"/>
    <property type="match status" value="1"/>
</dbReference>
<reference evidence="2 3" key="1">
    <citation type="submission" date="2020-03" db="EMBL/GenBank/DDBJ databases">
        <title>Roseomonas stagni sp. nov., isolated from pond water in Japan.</title>
        <authorList>
            <person name="Furuhata K."/>
            <person name="Miyamoto H."/>
            <person name="Goto K."/>
        </authorList>
    </citation>
    <scope>NUCLEOTIDE SEQUENCE [LARGE SCALE GENOMIC DNA]</scope>
    <source>
        <strain evidence="2 3">PeD5</strain>
    </source>
</reference>
<evidence type="ECO:0000313" key="3">
    <source>
        <dbReference type="Proteomes" id="UP000475385"/>
    </source>
</evidence>
<dbReference type="InterPro" id="IPR029021">
    <property type="entry name" value="Prot-tyrosine_phosphatase-like"/>
</dbReference>
<name>A0A6M1LK63_9PROT</name>
<dbReference type="Gene3D" id="3.90.190.10">
    <property type="entry name" value="Protein tyrosine phosphatase superfamily"/>
    <property type="match status" value="1"/>
</dbReference>
<dbReference type="InterPro" id="IPR016130">
    <property type="entry name" value="Tyr_Pase_AS"/>
</dbReference>
<sequence>MDWSSLLDARTNAPRASPFIAGLLGGPLLAFGGRTRHIGAVDLSSPAGRQRAWLNSLLVDHAILRISWRNWGEVSRGRLYRSNHPLPWQLAAAQRRFGLKSVLNLRGHRQDCGSDALGRARAGELGLIHADAPFESRGAPHKDRILRLVDLLPTLPEPLLIHCKSGADRTGLIAGIWLILNGHSVAEALGQLHWRFGHVAASRTGILDAFFQDYATHQAAHGPKPFLDWLREDYDEADLRARFRSKAWADRLVDGVLKRE</sequence>
<gene>
    <name evidence="2" type="ORF">G3576_11705</name>
</gene>
<protein>
    <submittedName>
        <fullName evidence="2">Protein tyrosine phosphatase</fullName>
    </submittedName>
</protein>
<dbReference type="Proteomes" id="UP000475385">
    <property type="component" value="Unassembled WGS sequence"/>
</dbReference>
<dbReference type="InterPro" id="IPR055214">
    <property type="entry name" value="PTP-NADK"/>
</dbReference>
<dbReference type="EMBL" id="JAAIKB010000004">
    <property type="protein sequence ID" value="NGM20681.1"/>
    <property type="molecule type" value="Genomic_DNA"/>
</dbReference>
<evidence type="ECO:0000259" key="1">
    <source>
        <dbReference type="PROSITE" id="PS50056"/>
    </source>
</evidence>
<accession>A0A6M1LK63</accession>
<organism evidence="2 3">
    <name type="scientific">Falsiroseomonas algicola</name>
    <dbReference type="NCBI Taxonomy" id="2716930"/>
    <lineage>
        <taxon>Bacteria</taxon>
        <taxon>Pseudomonadati</taxon>
        <taxon>Pseudomonadota</taxon>
        <taxon>Alphaproteobacteria</taxon>
        <taxon>Acetobacterales</taxon>
        <taxon>Roseomonadaceae</taxon>
        <taxon>Falsiroseomonas</taxon>
    </lineage>
</organism>
<comment type="caution">
    <text evidence="2">The sequence shown here is derived from an EMBL/GenBank/DDBJ whole genome shotgun (WGS) entry which is preliminary data.</text>
</comment>
<feature type="domain" description="Tyrosine specific protein phosphatases" evidence="1">
    <location>
        <begin position="143"/>
        <end position="193"/>
    </location>
</feature>
<keyword evidence="3" id="KW-1185">Reference proteome</keyword>
<dbReference type="Pfam" id="PF22741">
    <property type="entry name" value="PTP-NADK"/>
    <property type="match status" value="1"/>
</dbReference>
<dbReference type="PROSITE" id="PS50056">
    <property type="entry name" value="TYR_PHOSPHATASE_2"/>
    <property type="match status" value="1"/>
</dbReference>
<dbReference type="AlphaFoldDB" id="A0A6M1LK63"/>